<dbReference type="Proteomes" id="UP000003277">
    <property type="component" value="Unassembled WGS sequence"/>
</dbReference>
<sequence length="149" mass="17556">MNSKLQLIALFLAFTALSPCLSEARMPEPLIVPLELKGTEPHNPKVIGYYLQELVNQNLMTTEEAERTKTYMIFRHARRMQDLKEVSNMSREQRRAYMRHKRELRGNPLVEYADYCGFTYERAEELMNLMHDSDKGTKYYSQMKKKAAQ</sequence>
<gene>
    <name evidence="2" type="ORF">HMPREF9453_01901</name>
</gene>
<dbReference type="RefSeq" id="WP_008860395.1">
    <property type="nucleotide sequence ID" value="NZ_JH591189.1"/>
</dbReference>
<evidence type="ECO:0000256" key="1">
    <source>
        <dbReference type="SAM" id="SignalP"/>
    </source>
</evidence>
<keyword evidence="1" id="KW-0732">Signal</keyword>
<reference evidence="2 3" key="1">
    <citation type="submission" date="2011-11" db="EMBL/GenBank/DDBJ databases">
        <title>The Genome Sequence of Dialister succinatiphilus YIT 11850.</title>
        <authorList>
            <consortium name="The Broad Institute Genome Sequencing Platform"/>
            <person name="Earl A."/>
            <person name="Ward D."/>
            <person name="Feldgarden M."/>
            <person name="Gevers D."/>
            <person name="Morotomi M."/>
            <person name="Young S.K."/>
            <person name="Zeng Q."/>
            <person name="Gargeya S."/>
            <person name="Fitzgerald M."/>
            <person name="Haas B."/>
            <person name="Abouelleil A."/>
            <person name="Alvarado L."/>
            <person name="Arachchi H.M."/>
            <person name="Berlin A."/>
            <person name="Brown A."/>
            <person name="Chapman S.B."/>
            <person name="Dunbar C."/>
            <person name="Gearin G."/>
            <person name="Goldberg J."/>
            <person name="Griggs A."/>
            <person name="Gujja S."/>
            <person name="Heiman D."/>
            <person name="Howarth C."/>
            <person name="Lui A."/>
            <person name="MacDonald P.J.P."/>
            <person name="Montmayeur A."/>
            <person name="Murphy C."/>
            <person name="Neiman D."/>
            <person name="Pearson M."/>
            <person name="Priest M."/>
            <person name="Roberts A."/>
            <person name="Saif S."/>
            <person name="Shea T."/>
            <person name="Sisk P."/>
            <person name="Stolte C."/>
            <person name="Sykes S."/>
            <person name="Wortman J."/>
            <person name="Nusbaum C."/>
            <person name="Birren B."/>
        </authorList>
    </citation>
    <scope>NUCLEOTIDE SEQUENCE [LARGE SCALE GENOMIC DNA]</scope>
    <source>
        <strain evidence="2 3">YIT 11850</strain>
    </source>
</reference>
<proteinExistence type="predicted"/>
<dbReference type="HOGENOM" id="CLU_1793411_0_0_9"/>
<keyword evidence="3" id="KW-1185">Reference proteome</keyword>
<evidence type="ECO:0000313" key="2">
    <source>
        <dbReference type="EMBL" id="EHO62183.1"/>
    </source>
</evidence>
<comment type="caution">
    <text evidence="2">The sequence shown here is derived from an EMBL/GenBank/DDBJ whole genome shotgun (WGS) entry which is preliminary data.</text>
</comment>
<dbReference type="AlphaFoldDB" id="H1D2R3"/>
<dbReference type="EMBL" id="ADLT01000065">
    <property type="protein sequence ID" value="EHO62183.1"/>
    <property type="molecule type" value="Genomic_DNA"/>
</dbReference>
<accession>H1D2R3</accession>
<protein>
    <recommendedName>
        <fullName evidence="4">Somatostatin</fullName>
    </recommendedName>
</protein>
<evidence type="ECO:0000313" key="3">
    <source>
        <dbReference type="Proteomes" id="UP000003277"/>
    </source>
</evidence>
<name>H1D2R3_9FIRM</name>
<organism evidence="2 3">
    <name type="scientific">Dialister succinatiphilus YIT 11850</name>
    <dbReference type="NCBI Taxonomy" id="742743"/>
    <lineage>
        <taxon>Bacteria</taxon>
        <taxon>Bacillati</taxon>
        <taxon>Bacillota</taxon>
        <taxon>Negativicutes</taxon>
        <taxon>Veillonellales</taxon>
        <taxon>Veillonellaceae</taxon>
        <taxon>Dialister</taxon>
    </lineage>
</organism>
<evidence type="ECO:0008006" key="4">
    <source>
        <dbReference type="Google" id="ProtNLM"/>
    </source>
</evidence>
<feature type="signal peptide" evidence="1">
    <location>
        <begin position="1"/>
        <end position="24"/>
    </location>
</feature>
<feature type="chain" id="PRO_5039177352" description="Somatostatin" evidence="1">
    <location>
        <begin position="25"/>
        <end position="149"/>
    </location>
</feature>